<evidence type="ECO:0000259" key="1">
    <source>
        <dbReference type="Pfam" id="PF13737"/>
    </source>
</evidence>
<dbReference type="PANTHER" id="PTHR34631:SF3">
    <property type="entry name" value="ISSOD12 TRANSPOSASE TNPA_ISSOD12"/>
    <property type="match status" value="1"/>
</dbReference>
<accession>A0ABD6VMY0</accession>
<dbReference type="EMBL" id="MTAO01000011">
    <property type="protein sequence ID" value="POE25521.1"/>
    <property type="molecule type" value="Genomic_DNA"/>
</dbReference>
<evidence type="ECO:0000313" key="3">
    <source>
        <dbReference type="Proteomes" id="UP000237274"/>
    </source>
</evidence>
<proteinExistence type="predicted"/>
<dbReference type="Proteomes" id="UP000237274">
    <property type="component" value="Unassembled WGS sequence"/>
</dbReference>
<dbReference type="AlphaFoldDB" id="A0ABD6VMY0"/>
<dbReference type="PANTHER" id="PTHR34631">
    <property type="match status" value="1"/>
</dbReference>
<reference evidence="2 3" key="1">
    <citation type="submission" date="2017-01" db="EMBL/GenBank/DDBJ databases">
        <title>Comparative Genomics of 38 Pectobacterium strains comprising three species revealed the characteristics of Pectobacterium carotovorum.</title>
        <authorList>
            <person name="Xie H."/>
            <person name="Ma Y."/>
            <person name="Li X."/>
        </authorList>
    </citation>
    <scope>NUCLEOTIDE SEQUENCE [LARGE SCALE GENOMIC DNA]</scope>
    <source>
        <strain evidence="2 3">Q142</strain>
    </source>
</reference>
<organism evidence="2 3">
    <name type="scientific">Pectobacterium odoriferum</name>
    <dbReference type="NCBI Taxonomy" id="78398"/>
    <lineage>
        <taxon>Bacteria</taxon>
        <taxon>Pseudomonadati</taxon>
        <taxon>Pseudomonadota</taxon>
        <taxon>Gammaproteobacteria</taxon>
        <taxon>Enterobacterales</taxon>
        <taxon>Pectobacteriaceae</taxon>
        <taxon>Pectobacterium</taxon>
    </lineage>
</organism>
<sequence length="91" mass="10495">MAKQKFKITNWKTYNDALRQRGSLTVWLSDAAAAWYEQAAPARRGRPLRYIDTSITTALMLKSVFHLTLRALQGFIDSVFQMMDVPLRCQD</sequence>
<feature type="domain" description="Transposase DDE" evidence="1">
    <location>
        <begin position="20"/>
        <end position="90"/>
    </location>
</feature>
<comment type="caution">
    <text evidence="2">The sequence shown here is derived from an EMBL/GenBank/DDBJ whole genome shotgun (WGS) entry which is preliminary data.</text>
</comment>
<gene>
    <name evidence="2" type="ORF">BV926_15835</name>
</gene>
<protein>
    <submittedName>
        <fullName evidence="2">IS5 family transposase</fullName>
    </submittedName>
</protein>
<evidence type="ECO:0000313" key="2">
    <source>
        <dbReference type="EMBL" id="POE25521.1"/>
    </source>
</evidence>
<name>A0ABD6VMY0_9GAMM</name>
<dbReference type="InterPro" id="IPR025668">
    <property type="entry name" value="Tnp_DDE_dom"/>
</dbReference>
<dbReference type="Pfam" id="PF13737">
    <property type="entry name" value="DDE_Tnp_1_5"/>
    <property type="match status" value="1"/>
</dbReference>
<dbReference type="InterPro" id="IPR053172">
    <property type="entry name" value="Tn903_transposase"/>
</dbReference>